<dbReference type="CDD" id="cd02315">
    <property type="entry name" value="ScASADH_like_N"/>
    <property type="match status" value="1"/>
</dbReference>
<dbReference type="GO" id="GO:0051287">
    <property type="term" value="F:NAD binding"/>
    <property type="evidence" value="ECO:0007669"/>
    <property type="project" value="InterPro"/>
</dbReference>
<dbReference type="Pfam" id="PF01118">
    <property type="entry name" value="Semialdhyde_dh"/>
    <property type="match status" value="1"/>
</dbReference>
<dbReference type="InterPro" id="IPR036291">
    <property type="entry name" value="NAD(P)-bd_dom_sf"/>
</dbReference>
<dbReference type="InterPro" id="IPR000534">
    <property type="entry name" value="Semialdehyde_DH_NAD-bd"/>
</dbReference>
<dbReference type="InterPro" id="IPR005676">
    <property type="entry name" value="Asp_semi-ald_DH_pep-lack"/>
</dbReference>
<dbReference type="Proteomes" id="UP000030700">
    <property type="component" value="Unassembled WGS sequence"/>
</dbReference>
<dbReference type="NCBIfam" id="NF006416">
    <property type="entry name" value="PRK08664.1"/>
    <property type="match status" value="1"/>
</dbReference>
<feature type="active site" description="Proton acceptor" evidence="7">
    <location>
        <position position="252"/>
    </location>
</feature>
<dbReference type="GO" id="GO:0050661">
    <property type="term" value="F:NADP binding"/>
    <property type="evidence" value="ECO:0007669"/>
    <property type="project" value="InterPro"/>
</dbReference>
<keyword evidence="6" id="KW-0486">Methionine biosynthesis</keyword>
<evidence type="ECO:0000256" key="6">
    <source>
        <dbReference type="ARBA" id="ARBA00023167"/>
    </source>
</evidence>
<evidence type="ECO:0000313" key="9">
    <source>
        <dbReference type="EMBL" id="GAK49249.1"/>
    </source>
</evidence>
<dbReference type="FunFam" id="3.30.360.10:FF:000016">
    <property type="entry name" value="Probable aspartate-semialdehyde dehydrogenase"/>
    <property type="match status" value="1"/>
</dbReference>
<dbReference type="PANTHER" id="PTHR46718">
    <property type="entry name" value="ASPARTATE-SEMIALDEHYDE DEHYDROGENASE"/>
    <property type="match status" value="1"/>
</dbReference>
<organism evidence="9">
    <name type="scientific">Candidatus Moduliflexus flocculans</name>
    <dbReference type="NCBI Taxonomy" id="1499966"/>
    <lineage>
        <taxon>Bacteria</taxon>
        <taxon>Candidatus Moduliflexota</taxon>
        <taxon>Candidatus Moduliflexia</taxon>
        <taxon>Candidatus Moduliflexales</taxon>
        <taxon>Candidatus Moduliflexaceae</taxon>
    </lineage>
</organism>
<dbReference type="GO" id="GO:0009086">
    <property type="term" value="P:methionine biosynthetic process"/>
    <property type="evidence" value="ECO:0007669"/>
    <property type="project" value="UniProtKB-KW"/>
</dbReference>
<name>A0A0S6VVD9_9BACT</name>
<keyword evidence="4" id="KW-0521">NADP</keyword>
<reference evidence="9" key="1">
    <citation type="journal article" date="2015" name="PeerJ">
        <title>First genomic representation of candidate bacterial phylum KSB3 points to enhanced environmental sensing as a trigger of wastewater bulking.</title>
        <authorList>
            <person name="Sekiguchi Y."/>
            <person name="Ohashi A."/>
            <person name="Parks D.H."/>
            <person name="Yamauchi T."/>
            <person name="Tyson G.W."/>
            <person name="Hugenholtz P."/>
        </authorList>
    </citation>
    <scope>NUCLEOTIDE SEQUENCE [LARGE SCALE GENOMIC DNA]</scope>
</reference>
<evidence type="ECO:0000256" key="5">
    <source>
        <dbReference type="ARBA" id="ARBA00023002"/>
    </source>
</evidence>
<dbReference type="GO" id="GO:0046983">
    <property type="term" value="F:protein dimerization activity"/>
    <property type="evidence" value="ECO:0007669"/>
    <property type="project" value="InterPro"/>
</dbReference>
<evidence type="ECO:0000313" key="10">
    <source>
        <dbReference type="Proteomes" id="UP000030700"/>
    </source>
</evidence>
<dbReference type="Pfam" id="PF02774">
    <property type="entry name" value="Semialdhyde_dhC"/>
    <property type="match status" value="1"/>
</dbReference>
<evidence type="ECO:0000256" key="2">
    <source>
        <dbReference type="ARBA" id="ARBA00022605"/>
    </source>
</evidence>
<gene>
    <name evidence="9" type="ORF">U14_00469</name>
</gene>
<proteinExistence type="inferred from homology"/>
<dbReference type="Gene3D" id="3.30.360.10">
    <property type="entry name" value="Dihydrodipicolinate Reductase, domain 2"/>
    <property type="match status" value="1"/>
</dbReference>
<dbReference type="SUPFAM" id="SSF51735">
    <property type="entry name" value="NAD(P)-binding Rossmann-fold domains"/>
    <property type="match status" value="1"/>
</dbReference>
<dbReference type="AlphaFoldDB" id="A0A0S6VVD9"/>
<sequence length="361" mass="39617">MQKIPVGVLGATGMVGQNYIRLLQNHPWFEVTYVAASPRSAGKTFADAVAGRWLMDGDIPAAVAGLIVQDASNIEAAKPHCRFVFSAVELDKQAILDLEERYAANDIPVVSNNSAHRHTSDVPMMIPEINAAHADIIPIQRKNRGWNKGFIAVKPNCSVQSYMAPVYALMKAGYPVASLVITTLQAVSGAGYPGVSSWDIIDNIVPFIKGEDEKSEQEPLKIFGRIEGNRIVDDTSIRISAQCNRVPVIDGHVASVSVKFRDKKPSKEEVIAIWEAFRAEPQELNLPFAPERPIIYRREDNRPQPKKDRDTDKAMAVTIGRLRNCNVQDIRFVALSHNTVRGAAGGAILGAELIKAKGYLE</sequence>
<dbReference type="NCBIfam" id="TIGR00978">
    <property type="entry name" value="asd_EA"/>
    <property type="match status" value="1"/>
</dbReference>
<keyword evidence="2" id="KW-0028">Amino-acid biosynthesis</keyword>
<evidence type="ECO:0000256" key="1">
    <source>
        <dbReference type="ARBA" id="ARBA00010584"/>
    </source>
</evidence>
<keyword evidence="5" id="KW-0560">Oxidoreductase</keyword>
<dbReference type="SUPFAM" id="SSF55347">
    <property type="entry name" value="Glyceraldehyde-3-phosphate dehydrogenase-like, C-terminal domain"/>
    <property type="match status" value="1"/>
</dbReference>
<feature type="active site" description="Acyl-thioester intermediate" evidence="7">
    <location>
        <position position="157"/>
    </location>
</feature>
<dbReference type="EMBL" id="DF820455">
    <property type="protein sequence ID" value="GAK49249.1"/>
    <property type="molecule type" value="Genomic_DNA"/>
</dbReference>
<dbReference type="InterPro" id="IPR012280">
    <property type="entry name" value="Semialdhyde_DH_dimer_dom"/>
</dbReference>
<dbReference type="Gene3D" id="3.40.50.720">
    <property type="entry name" value="NAD(P)-binding Rossmann-like Domain"/>
    <property type="match status" value="1"/>
</dbReference>
<keyword evidence="10" id="KW-1185">Reference proteome</keyword>
<dbReference type="HOGENOM" id="CLU_049966_1_0_0"/>
<keyword evidence="3" id="KW-0791">Threonine biosynthesis</keyword>
<dbReference type="CDD" id="cd18130">
    <property type="entry name" value="ASADH_C_arch_fung_like"/>
    <property type="match status" value="1"/>
</dbReference>
<dbReference type="InterPro" id="IPR051823">
    <property type="entry name" value="ASADH-related"/>
</dbReference>
<dbReference type="PANTHER" id="PTHR46718:SF1">
    <property type="entry name" value="ASPARTATE-SEMIALDEHYDE DEHYDROGENASE"/>
    <property type="match status" value="1"/>
</dbReference>
<dbReference type="GO" id="GO:0004073">
    <property type="term" value="F:aspartate-semialdehyde dehydrogenase activity"/>
    <property type="evidence" value="ECO:0007669"/>
    <property type="project" value="TreeGrafter"/>
</dbReference>
<evidence type="ECO:0000256" key="4">
    <source>
        <dbReference type="ARBA" id="ARBA00022857"/>
    </source>
</evidence>
<comment type="similarity">
    <text evidence="1">Belongs to the aspartate-semialdehyde dehydrogenase family.</text>
</comment>
<feature type="domain" description="Semialdehyde dehydrogenase NAD-binding" evidence="8">
    <location>
        <begin position="5"/>
        <end position="137"/>
    </location>
</feature>
<protein>
    <recommendedName>
        <fullName evidence="8">Semialdehyde dehydrogenase NAD-binding domain-containing protein</fullName>
    </recommendedName>
</protein>
<dbReference type="GO" id="GO:0009088">
    <property type="term" value="P:threonine biosynthetic process"/>
    <property type="evidence" value="ECO:0007669"/>
    <property type="project" value="UniProtKB-KW"/>
</dbReference>
<evidence type="ECO:0000259" key="8">
    <source>
        <dbReference type="SMART" id="SM00859"/>
    </source>
</evidence>
<evidence type="ECO:0000256" key="7">
    <source>
        <dbReference type="PIRSR" id="PIRSR000148-1"/>
    </source>
</evidence>
<accession>A0A0S6VVD9</accession>
<dbReference type="STRING" id="1499966.U14_00469"/>
<evidence type="ECO:0000256" key="3">
    <source>
        <dbReference type="ARBA" id="ARBA00022697"/>
    </source>
</evidence>
<dbReference type="PIRSF" id="PIRSF000148">
    <property type="entry name" value="ASA_dh"/>
    <property type="match status" value="1"/>
</dbReference>
<dbReference type="SMART" id="SM00859">
    <property type="entry name" value="Semialdhyde_dh"/>
    <property type="match status" value="1"/>
</dbReference>